<dbReference type="InterPro" id="IPR015421">
    <property type="entry name" value="PyrdxlP-dep_Trfase_major"/>
</dbReference>
<dbReference type="PANTHER" id="PTHR15954">
    <property type="entry name" value="VACUOLAR PROTEIN SORTING-ASSOCIATED PROTEIN 51 HOMOLOG"/>
    <property type="match status" value="1"/>
</dbReference>
<feature type="domain" description="Aminotransferase class I/classII large" evidence="3">
    <location>
        <begin position="816"/>
        <end position="1195"/>
    </location>
</feature>
<dbReference type="CDD" id="cd00609">
    <property type="entry name" value="AAT_like"/>
    <property type="match status" value="1"/>
</dbReference>
<accession>A0A9Q0NBC4</accession>
<dbReference type="Pfam" id="PF08700">
    <property type="entry name" value="VPS51_Exo84_N"/>
    <property type="match status" value="1"/>
</dbReference>
<keyword evidence="5" id="KW-1185">Reference proteome</keyword>
<dbReference type="GO" id="GO:1990745">
    <property type="term" value="C:EARP complex"/>
    <property type="evidence" value="ECO:0007669"/>
    <property type="project" value="TreeGrafter"/>
</dbReference>
<evidence type="ECO:0000313" key="5">
    <source>
        <dbReference type="Proteomes" id="UP001151699"/>
    </source>
</evidence>
<dbReference type="GO" id="GO:0048193">
    <property type="term" value="P:Golgi vesicle transport"/>
    <property type="evidence" value="ECO:0007669"/>
    <property type="project" value="TreeGrafter"/>
</dbReference>
<dbReference type="GO" id="GO:0042147">
    <property type="term" value="P:retrograde transport, endosome to Golgi"/>
    <property type="evidence" value="ECO:0007669"/>
    <property type="project" value="TreeGrafter"/>
</dbReference>
<dbReference type="GO" id="GO:0030170">
    <property type="term" value="F:pyridoxal phosphate binding"/>
    <property type="evidence" value="ECO:0007669"/>
    <property type="project" value="InterPro"/>
</dbReference>
<dbReference type="GO" id="GO:0005829">
    <property type="term" value="C:cytosol"/>
    <property type="evidence" value="ECO:0007669"/>
    <property type="project" value="GOC"/>
</dbReference>
<evidence type="ECO:0000256" key="1">
    <source>
        <dbReference type="ARBA" id="ARBA00006080"/>
    </source>
</evidence>
<dbReference type="GO" id="GO:0016020">
    <property type="term" value="C:membrane"/>
    <property type="evidence" value="ECO:0007669"/>
    <property type="project" value="TreeGrafter"/>
</dbReference>
<dbReference type="InterPro" id="IPR015422">
    <property type="entry name" value="PyrdxlP-dep_Trfase_small"/>
</dbReference>
<reference evidence="4" key="1">
    <citation type="submission" date="2022-07" db="EMBL/GenBank/DDBJ databases">
        <authorList>
            <person name="Trinca V."/>
            <person name="Uliana J.V.C."/>
            <person name="Torres T.T."/>
            <person name="Ward R.J."/>
            <person name="Monesi N."/>
        </authorList>
    </citation>
    <scope>NUCLEOTIDE SEQUENCE</scope>
    <source>
        <strain evidence="4">HSMRA1968</strain>
        <tissue evidence="4">Whole embryos</tissue>
    </source>
</reference>
<dbReference type="InterPro" id="IPR004839">
    <property type="entry name" value="Aminotransferase_I/II_large"/>
</dbReference>
<protein>
    <recommendedName>
        <fullName evidence="2">Vacuolar protein sorting-associated protein 51 homolog</fullName>
    </recommendedName>
</protein>
<dbReference type="EMBL" id="WJQU01000001">
    <property type="protein sequence ID" value="KAJ6646827.1"/>
    <property type="molecule type" value="Genomic_DNA"/>
</dbReference>
<sequence length="1210" mass="137783">MLLKSTWEYKMTERNVTNVDAFDMDGNTFDSELYLQKILKDCTLKQVMDTEAVIVKDTQTLHSDMQTLVYENYNKFISATDTIRKMKTDFKKMETEMNLLVSKMTSITEFSGEITGTLQGTRQHLCKLAEKHSLLQKLQFLSSLPTTLKSLTDEGNYKKAVNDYIQAQKVLDQYRSHPSFQGIQKDCLNIMDEVKEKLKTDFQMTGLTAKSLAETGDLLLLLDEKPSDLAKILLQSASRRLHEQIVMLQDQTERDMIEFVDMSIAGFLNDLTLVINSYSGMFFGKYAIENEIYQFEDAVREDLNEFVTKNVDKYLALVHDRIDIDTGRGDSSMLLKALDKLNMRLVAMKCTYCEVDMAKIGMDIIINSAKQLCNYHLKSLREYLADSISTVRLSLTTGKNDNILTSGMNLNEVIMNFYVSLVEKVKGVLQDLTIFLQPDLSFNLKSTTKGSACIEGVREHLLVGFLKHTALMMTSFIDASQTCPPNLHLVLSKTCLEFDKNGVHVLLSLVDELYGIDSATLTHETFICTEMRESAQILLDSYVRLQGLHISQMLRKSVETRDWLNCLEPRTVRAVMKRVVEELSSIEQVLGDLYEVGTKTSASSDSSRKTHLSNLTTSKQQFRSNWSNYTPSQLESSFVSNIHRLFSERIEIFSSVEFSKVSIVTGIIKISLKTLLECVRLRTFSKFGLQQVQVDAHYLQMNLWRFVSDENLIYFLLDEILSSAVHRCLEPNLMEPNAVEIICERVNRSESVQNDFLQIITFFVEFFLKFSLYIQQSLLDQQHLKNIMSHEDYSKLYPKKSYHLFDFGLLNPYDDKVINLSVGAPGPDLLEKCCEMFTEATKHRMKLELESNSLLFQYGPAIGRWDIRDTFAHYLSSEYKGKVHGESIVITTGATQGLHLILSTLIDFSGVIFVDEVTYMIALSAMSQFTSMKVVPVPLTKDGVDIKVLRKLTTEYKFQSKTKMFWGMYYTIPTYHNPTGILFTEELCQQLVELSRENDFLIACDDVYNVLSYDSNTPPKRLFAYDNRKDADYKGHVISNGSFSKTLSPGARIAWMECPPRVVKVFDESGIMRSGGATNNYTSGVMASLIELGLAKKHLDFSREKYKERMEVACKVLRENLPASCEFLEPKGGYFIFIRFPEGFQSTDFNNYCYENFGVVAMPGESFSVDGSSKNCMRVTIGFHSKENIAIGLKKLCEAYSAYVGSAAQK</sequence>
<dbReference type="GO" id="GO:0000938">
    <property type="term" value="C:GARP complex"/>
    <property type="evidence" value="ECO:0007669"/>
    <property type="project" value="TreeGrafter"/>
</dbReference>
<dbReference type="InterPro" id="IPR014812">
    <property type="entry name" value="Vps51"/>
</dbReference>
<dbReference type="Gene3D" id="3.40.640.10">
    <property type="entry name" value="Type I PLP-dependent aspartate aminotransferase-like (Major domain)"/>
    <property type="match status" value="1"/>
</dbReference>
<dbReference type="Gene3D" id="3.90.1150.10">
    <property type="entry name" value="Aspartate Aminotransferase, domain 1"/>
    <property type="match status" value="1"/>
</dbReference>
<name>A0A9Q0NBC4_9DIPT</name>
<gene>
    <name evidence="4" type="primary">Vps51</name>
    <name evidence="4" type="ORF">Bhyg_02041</name>
</gene>
<evidence type="ECO:0000259" key="3">
    <source>
        <dbReference type="Pfam" id="PF00155"/>
    </source>
</evidence>
<dbReference type="GO" id="GO:0007030">
    <property type="term" value="P:Golgi organization"/>
    <property type="evidence" value="ECO:0007669"/>
    <property type="project" value="TreeGrafter"/>
</dbReference>
<evidence type="ECO:0000313" key="4">
    <source>
        <dbReference type="EMBL" id="KAJ6646827.1"/>
    </source>
</evidence>
<comment type="similarity">
    <text evidence="1">Belongs to the VPS51 family.</text>
</comment>
<dbReference type="PANTHER" id="PTHR15954:SF4">
    <property type="entry name" value="VACUOLAR PROTEIN SORTING-ASSOCIATED PROTEIN 51 HOMOLOG"/>
    <property type="match status" value="1"/>
</dbReference>
<comment type="caution">
    <text evidence="4">The sequence shown here is derived from an EMBL/GenBank/DDBJ whole genome shotgun (WGS) entry which is preliminary data.</text>
</comment>
<dbReference type="SUPFAM" id="SSF53383">
    <property type="entry name" value="PLP-dependent transferases"/>
    <property type="match status" value="1"/>
</dbReference>
<evidence type="ECO:0000256" key="2">
    <source>
        <dbReference type="ARBA" id="ARBA00016122"/>
    </source>
</evidence>
<proteinExistence type="inferred from homology"/>
<dbReference type="AlphaFoldDB" id="A0A9Q0NBC4"/>
<dbReference type="Pfam" id="PF00155">
    <property type="entry name" value="Aminotran_1_2"/>
    <property type="match status" value="1"/>
</dbReference>
<dbReference type="OrthoDB" id="203678at2759"/>
<dbReference type="GO" id="GO:0032456">
    <property type="term" value="P:endocytic recycling"/>
    <property type="evidence" value="ECO:0007669"/>
    <property type="project" value="TreeGrafter"/>
</dbReference>
<organism evidence="4 5">
    <name type="scientific">Pseudolycoriella hygida</name>
    <dbReference type="NCBI Taxonomy" id="35572"/>
    <lineage>
        <taxon>Eukaryota</taxon>
        <taxon>Metazoa</taxon>
        <taxon>Ecdysozoa</taxon>
        <taxon>Arthropoda</taxon>
        <taxon>Hexapoda</taxon>
        <taxon>Insecta</taxon>
        <taxon>Pterygota</taxon>
        <taxon>Neoptera</taxon>
        <taxon>Endopterygota</taxon>
        <taxon>Diptera</taxon>
        <taxon>Nematocera</taxon>
        <taxon>Sciaroidea</taxon>
        <taxon>Sciaridae</taxon>
        <taxon>Pseudolycoriella</taxon>
    </lineage>
</organism>
<dbReference type="GO" id="GO:0007041">
    <property type="term" value="P:lysosomal transport"/>
    <property type="evidence" value="ECO:0007669"/>
    <property type="project" value="TreeGrafter"/>
</dbReference>
<dbReference type="Proteomes" id="UP001151699">
    <property type="component" value="Chromosome A"/>
</dbReference>
<dbReference type="InterPro" id="IPR015424">
    <property type="entry name" value="PyrdxlP-dep_Trfase"/>
</dbReference>